<proteinExistence type="predicted"/>
<dbReference type="Proteomes" id="UP000800097">
    <property type="component" value="Unassembled WGS sequence"/>
</dbReference>
<keyword evidence="2" id="KW-1185">Reference proteome</keyword>
<feature type="non-terminal residue" evidence="1">
    <location>
        <position position="88"/>
    </location>
</feature>
<accession>A0A6A6JUC3</accession>
<dbReference type="RefSeq" id="XP_033657516.1">
    <property type="nucleotide sequence ID" value="XM_033794953.1"/>
</dbReference>
<organism evidence="1 2">
    <name type="scientific">Westerdykella ornata</name>
    <dbReference type="NCBI Taxonomy" id="318751"/>
    <lineage>
        <taxon>Eukaryota</taxon>
        <taxon>Fungi</taxon>
        <taxon>Dikarya</taxon>
        <taxon>Ascomycota</taxon>
        <taxon>Pezizomycotina</taxon>
        <taxon>Dothideomycetes</taxon>
        <taxon>Pleosporomycetidae</taxon>
        <taxon>Pleosporales</taxon>
        <taxon>Sporormiaceae</taxon>
        <taxon>Westerdykella</taxon>
    </lineage>
</organism>
<sequence length="88" mass="10269">MDIARNATRDQARAAAGHSQIQWLRFYTFTREEAKRHVQTYPNCSWPNVDSREKLAMLARINQSLANEGIPEVSESVFLWRMKKACRD</sequence>
<name>A0A6A6JUC3_WESOR</name>
<dbReference type="AlphaFoldDB" id="A0A6A6JUC3"/>
<dbReference type="GeneID" id="54548128"/>
<gene>
    <name evidence="1" type="ORF">EI97DRAFT_360877</name>
</gene>
<dbReference type="EMBL" id="ML986485">
    <property type="protein sequence ID" value="KAF2279977.1"/>
    <property type="molecule type" value="Genomic_DNA"/>
</dbReference>
<evidence type="ECO:0000313" key="2">
    <source>
        <dbReference type="Proteomes" id="UP000800097"/>
    </source>
</evidence>
<evidence type="ECO:0000313" key="1">
    <source>
        <dbReference type="EMBL" id="KAF2279977.1"/>
    </source>
</evidence>
<protein>
    <submittedName>
        <fullName evidence="1">Uncharacterized protein</fullName>
    </submittedName>
</protein>
<dbReference type="OrthoDB" id="3937045at2759"/>
<reference evidence="1" key="1">
    <citation type="journal article" date="2020" name="Stud. Mycol.">
        <title>101 Dothideomycetes genomes: a test case for predicting lifestyles and emergence of pathogens.</title>
        <authorList>
            <person name="Haridas S."/>
            <person name="Albert R."/>
            <person name="Binder M."/>
            <person name="Bloem J."/>
            <person name="Labutti K."/>
            <person name="Salamov A."/>
            <person name="Andreopoulos B."/>
            <person name="Baker S."/>
            <person name="Barry K."/>
            <person name="Bills G."/>
            <person name="Bluhm B."/>
            <person name="Cannon C."/>
            <person name="Castanera R."/>
            <person name="Culley D."/>
            <person name="Daum C."/>
            <person name="Ezra D."/>
            <person name="Gonzalez J."/>
            <person name="Henrissat B."/>
            <person name="Kuo A."/>
            <person name="Liang C."/>
            <person name="Lipzen A."/>
            <person name="Lutzoni F."/>
            <person name="Magnuson J."/>
            <person name="Mondo S."/>
            <person name="Nolan M."/>
            <person name="Ohm R."/>
            <person name="Pangilinan J."/>
            <person name="Park H.-J."/>
            <person name="Ramirez L."/>
            <person name="Alfaro M."/>
            <person name="Sun H."/>
            <person name="Tritt A."/>
            <person name="Yoshinaga Y."/>
            <person name="Zwiers L.-H."/>
            <person name="Turgeon B."/>
            <person name="Goodwin S."/>
            <person name="Spatafora J."/>
            <person name="Crous P."/>
            <person name="Grigoriev I."/>
        </authorList>
    </citation>
    <scope>NUCLEOTIDE SEQUENCE</scope>
    <source>
        <strain evidence="1">CBS 379.55</strain>
    </source>
</reference>